<sequence length="110" mass="12678">MENTRNIRPNEIELVHFLLEQLGLSPENYPLPDTVHEYEGGIMGSISFQLTDTPQYAGDLIQVKYIDTDEVPVVITLTQDVNGKLLDLDFWKEDFSKLLEYPVPQKVERL</sequence>
<dbReference type="EMBL" id="BAAAFH010000003">
    <property type="protein sequence ID" value="GAA0873709.1"/>
    <property type="molecule type" value="Genomic_DNA"/>
</dbReference>
<keyword evidence="3" id="KW-1185">Reference proteome</keyword>
<evidence type="ECO:0000259" key="1">
    <source>
        <dbReference type="Pfam" id="PF22480"/>
    </source>
</evidence>
<feature type="domain" description="DUF6984" evidence="1">
    <location>
        <begin position="5"/>
        <end position="102"/>
    </location>
</feature>
<organism evidence="2 3">
    <name type="scientific">Wandonia haliotis</name>
    <dbReference type="NCBI Taxonomy" id="574963"/>
    <lineage>
        <taxon>Bacteria</taxon>
        <taxon>Pseudomonadati</taxon>
        <taxon>Bacteroidota</taxon>
        <taxon>Flavobacteriia</taxon>
        <taxon>Flavobacteriales</taxon>
        <taxon>Crocinitomicaceae</taxon>
        <taxon>Wandonia</taxon>
    </lineage>
</organism>
<evidence type="ECO:0000313" key="3">
    <source>
        <dbReference type="Proteomes" id="UP001501126"/>
    </source>
</evidence>
<reference evidence="2 3" key="1">
    <citation type="journal article" date="2019" name="Int. J. Syst. Evol. Microbiol.">
        <title>The Global Catalogue of Microorganisms (GCM) 10K type strain sequencing project: providing services to taxonomists for standard genome sequencing and annotation.</title>
        <authorList>
            <consortium name="The Broad Institute Genomics Platform"/>
            <consortium name="The Broad Institute Genome Sequencing Center for Infectious Disease"/>
            <person name="Wu L."/>
            <person name="Ma J."/>
        </authorList>
    </citation>
    <scope>NUCLEOTIDE SEQUENCE [LARGE SCALE GENOMIC DNA]</scope>
    <source>
        <strain evidence="2 3">JCM 16083</strain>
    </source>
</reference>
<dbReference type="RefSeq" id="WP_343784009.1">
    <property type="nucleotide sequence ID" value="NZ_BAAAFH010000003.1"/>
</dbReference>
<accession>A0ABN1MLD4</accession>
<evidence type="ECO:0000313" key="2">
    <source>
        <dbReference type="EMBL" id="GAA0873709.1"/>
    </source>
</evidence>
<dbReference type="Proteomes" id="UP001501126">
    <property type="component" value="Unassembled WGS sequence"/>
</dbReference>
<gene>
    <name evidence="2" type="ORF">GCM10009118_01170</name>
</gene>
<protein>
    <recommendedName>
        <fullName evidence="1">DUF6984 domain-containing protein</fullName>
    </recommendedName>
</protein>
<dbReference type="Pfam" id="PF22480">
    <property type="entry name" value="DUF6984"/>
    <property type="match status" value="1"/>
</dbReference>
<comment type="caution">
    <text evidence="2">The sequence shown here is derived from an EMBL/GenBank/DDBJ whole genome shotgun (WGS) entry which is preliminary data.</text>
</comment>
<dbReference type="InterPro" id="IPR054253">
    <property type="entry name" value="DUF6984"/>
</dbReference>
<name>A0ABN1MLD4_9FLAO</name>
<proteinExistence type="predicted"/>